<dbReference type="Gene3D" id="3.90.226.10">
    <property type="entry name" value="2-enoyl-CoA Hydratase, Chain A, domain 1"/>
    <property type="match status" value="1"/>
</dbReference>
<feature type="domain" description="Peptidase S49" evidence="2">
    <location>
        <begin position="136"/>
        <end position="280"/>
    </location>
</feature>
<evidence type="ECO:0000313" key="3">
    <source>
        <dbReference type="EMBL" id="PSG89132.1"/>
    </source>
</evidence>
<dbReference type="RefSeq" id="WP_106679116.1">
    <property type="nucleotide sequence ID" value="NZ_JACHWV010000003.1"/>
</dbReference>
<dbReference type="GO" id="GO:0006508">
    <property type="term" value="P:proteolysis"/>
    <property type="evidence" value="ECO:0007669"/>
    <property type="project" value="InterPro"/>
</dbReference>
<dbReference type="OrthoDB" id="1490107at2"/>
<dbReference type="InterPro" id="IPR002142">
    <property type="entry name" value="Peptidase_S49"/>
</dbReference>
<evidence type="ECO:0000313" key="4">
    <source>
        <dbReference type="Proteomes" id="UP000238430"/>
    </source>
</evidence>
<keyword evidence="4" id="KW-1185">Reference proteome</keyword>
<dbReference type="Proteomes" id="UP000238430">
    <property type="component" value="Unassembled WGS sequence"/>
</dbReference>
<dbReference type="SUPFAM" id="SSF52096">
    <property type="entry name" value="ClpP/crotonase"/>
    <property type="match status" value="1"/>
</dbReference>
<evidence type="ECO:0000259" key="2">
    <source>
        <dbReference type="Pfam" id="PF01343"/>
    </source>
</evidence>
<evidence type="ECO:0000256" key="1">
    <source>
        <dbReference type="ARBA" id="ARBA00008683"/>
    </source>
</evidence>
<comment type="similarity">
    <text evidence="1">Belongs to the peptidase S49 family.</text>
</comment>
<dbReference type="PANTHER" id="PTHR42987">
    <property type="entry name" value="PEPTIDASE S49"/>
    <property type="match status" value="1"/>
</dbReference>
<gene>
    <name evidence="3" type="ORF">C7H61_09240</name>
</gene>
<comment type="caution">
    <text evidence="3">The sequence shown here is derived from an EMBL/GenBank/DDBJ whole genome shotgun (WGS) entry which is preliminary data.</text>
</comment>
<protein>
    <recommendedName>
        <fullName evidence="2">Peptidase S49 domain-containing protein</fullName>
    </recommendedName>
</protein>
<reference evidence="3 4" key="1">
    <citation type="submission" date="2018-03" db="EMBL/GenBank/DDBJ databases">
        <title>Mesoflavibacter sp. HG37 and Mesoflavibacter sp. HG96 sp.nov., two marine bacteria isolated from seawater of Western Pacific Ocean.</title>
        <authorList>
            <person name="Cheng H."/>
            <person name="Wu Y.-H."/>
            <person name="Guo L.-L."/>
            <person name="Xu X.-W."/>
        </authorList>
    </citation>
    <scope>NUCLEOTIDE SEQUENCE [LARGE SCALE GENOMIC DNA]</scope>
    <source>
        <strain evidence="3 4">KCTC 42117</strain>
    </source>
</reference>
<dbReference type="Pfam" id="PF01343">
    <property type="entry name" value="Peptidase_S49"/>
    <property type="match status" value="1"/>
</dbReference>
<dbReference type="EMBL" id="PXOT01000024">
    <property type="protein sequence ID" value="PSG89132.1"/>
    <property type="molecule type" value="Genomic_DNA"/>
</dbReference>
<name>A0A2T1NAH4_9FLAO</name>
<dbReference type="InterPro" id="IPR029045">
    <property type="entry name" value="ClpP/crotonase-like_dom_sf"/>
</dbReference>
<proteinExistence type="inferred from homology"/>
<dbReference type="GO" id="GO:0008233">
    <property type="term" value="F:peptidase activity"/>
    <property type="evidence" value="ECO:0007669"/>
    <property type="project" value="InterPro"/>
</dbReference>
<sequence>MSINNLHSLLSGKWFIEGAYAKSLLPSLSLVLQGEIKEQKKEDITTFISASTGKTIDASVIFSEDNTEDYVSIISLKSPIYKYDQACGPRGTKSVMQKLNRLSNESGCKGVVLDIDSGGGQVSGTPELHDAILNFDKPIVAYTDGYMCSAAYYIGAATNHIVANKRADHIGSIGTMISFVDLTGYYEKQGAKVITEYATKSTEKNRNFENLLAGKPEDYIKNELDPINETFHEDIKTARPDISEEVFAGATWNGPDALDKKLIDQLGTLEDAINKVIELSNNNKSKTQNNMSTQRERIQAVLGLEEPLATTDNGSYLNEAQLDSIEEQLTANADTIATLTAQLEESTTGSSEDLQVAQTTIAGIETSVNSMLEEAGLDVQGTLDEKVDSLSAKVTEMANADGAAPTKVKTKEKSAAEVSAFQIDANASHNQIANNLHN</sequence>
<accession>A0A2T1NAH4</accession>
<organism evidence="3 4">
    <name type="scientific">Mesoflavibacter zeaxanthinifaciens subsp. sabulilitoris</name>
    <dbReference type="NCBI Taxonomy" id="1520893"/>
    <lineage>
        <taxon>Bacteria</taxon>
        <taxon>Pseudomonadati</taxon>
        <taxon>Bacteroidota</taxon>
        <taxon>Flavobacteriia</taxon>
        <taxon>Flavobacteriales</taxon>
        <taxon>Flavobacteriaceae</taxon>
        <taxon>Mesoflavibacter</taxon>
    </lineage>
</organism>
<dbReference type="AlphaFoldDB" id="A0A2T1NAH4"/>
<dbReference type="PANTHER" id="PTHR42987:SF4">
    <property type="entry name" value="PROTEASE SOHB-RELATED"/>
    <property type="match status" value="1"/>
</dbReference>